<dbReference type="InterPro" id="IPR050483">
    <property type="entry name" value="CoA-transferase_III_domain"/>
</dbReference>
<dbReference type="EMBL" id="MBLM01000133">
    <property type="protein sequence ID" value="OHV33278.1"/>
    <property type="molecule type" value="Genomic_DNA"/>
</dbReference>
<dbReference type="Gene3D" id="3.40.50.10540">
    <property type="entry name" value="Crotonobetainyl-coa:carnitine coa-transferase, domain 1"/>
    <property type="match status" value="1"/>
</dbReference>
<dbReference type="Gene3D" id="3.30.1540.10">
    <property type="entry name" value="formyl-coa transferase, domain 3"/>
    <property type="match status" value="1"/>
</dbReference>
<dbReference type="RefSeq" id="WP_071087211.1">
    <property type="nucleotide sequence ID" value="NZ_MBLM01000133.1"/>
</dbReference>
<reference evidence="3" key="1">
    <citation type="submission" date="2016-07" db="EMBL/GenBank/DDBJ databases">
        <title>Sequence Frankia sp. strain CcI1.17.</title>
        <authorList>
            <person name="Ghodhbane-Gtari F."/>
            <person name="Swanson E."/>
            <person name="Gueddou A."/>
            <person name="Morris K."/>
            <person name="Hezbri K."/>
            <person name="Ktari A."/>
            <person name="Nouioui I."/>
            <person name="Abebe-Akele F."/>
            <person name="Simpson S."/>
            <person name="Thomas K."/>
            <person name="Gtari M."/>
            <person name="Tisa L.S."/>
            <person name="Hurst S."/>
        </authorList>
    </citation>
    <scope>NUCLEOTIDE SEQUENCE [LARGE SCALE GENOMIC DNA]</scope>
    <source>
        <strain evidence="3">Cc1.17</strain>
    </source>
</reference>
<dbReference type="AlphaFoldDB" id="A0A1S1QEQ7"/>
<keyword evidence="1 2" id="KW-0808">Transferase</keyword>
<dbReference type="InterPro" id="IPR003673">
    <property type="entry name" value="CoA-Trfase_fam_III"/>
</dbReference>
<proteinExistence type="predicted"/>
<keyword evidence="3" id="KW-1185">Reference proteome</keyword>
<dbReference type="InterPro" id="IPR044855">
    <property type="entry name" value="CoA-Trfase_III_dom3_sf"/>
</dbReference>
<sequence length="408" mass="43231">MTATDERERHGATGGGRRPMEGLLVVGLEQAVAAPIATRHLADMGARVVKVENPRGGDFARHYDEALNGMAAHFVWCNRGKESLALNWTDPRGAEALERLLSRADVLIQNLAPGAASRRGLAAEQVTARHPRLVAVDISGYGEGGPLSHKRAYDLLVQSEGGSCAITGEPGRPAKAGIPLVDLATGMYALTSVLAALYARRETGRGSAIAVSLFDVVTEWMGYPLNFTMGTGVEQEPAGVGSPAVAPYGAYPTADGQTVVLGTTNDGEWQRLARQVLGRPDLADDPAYAGNADRVRERTQLDTVISAWSKSLTLARAQEILDEAGLGNARLNSVQEVLDHPHLVARDRWQDVATPTGTVRALLPPPIAAEWSPPMGAVPALGEHTDAVLAELGYSADEIVALRADKVV</sequence>
<dbReference type="Proteomes" id="UP000179627">
    <property type="component" value="Unassembled WGS sequence"/>
</dbReference>
<evidence type="ECO:0000313" key="2">
    <source>
        <dbReference type="EMBL" id="OHV33278.1"/>
    </source>
</evidence>
<dbReference type="PANTHER" id="PTHR48207:SF3">
    <property type="entry name" value="SUCCINATE--HYDROXYMETHYLGLUTARATE COA-TRANSFERASE"/>
    <property type="match status" value="1"/>
</dbReference>
<organism evidence="2 3">
    <name type="scientific">Parafrankia colletiae</name>
    <dbReference type="NCBI Taxonomy" id="573497"/>
    <lineage>
        <taxon>Bacteria</taxon>
        <taxon>Bacillati</taxon>
        <taxon>Actinomycetota</taxon>
        <taxon>Actinomycetes</taxon>
        <taxon>Frankiales</taxon>
        <taxon>Frankiaceae</taxon>
        <taxon>Parafrankia</taxon>
    </lineage>
</organism>
<dbReference type="PANTHER" id="PTHR48207">
    <property type="entry name" value="SUCCINATE--HYDROXYMETHYLGLUTARATE COA-TRANSFERASE"/>
    <property type="match status" value="1"/>
</dbReference>
<evidence type="ECO:0000256" key="1">
    <source>
        <dbReference type="ARBA" id="ARBA00022679"/>
    </source>
</evidence>
<dbReference type="InterPro" id="IPR023606">
    <property type="entry name" value="CoA-Trfase_III_dom_1_sf"/>
</dbReference>
<dbReference type="OrthoDB" id="9797653at2"/>
<dbReference type="SUPFAM" id="SSF89796">
    <property type="entry name" value="CoA-transferase family III (CaiB/BaiF)"/>
    <property type="match status" value="1"/>
</dbReference>
<evidence type="ECO:0000313" key="3">
    <source>
        <dbReference type="Proteomes" id="UP000179627"/>
    </source>
</evidence>
<protein>
    <submittedName>
        <fullName evidence="2">Formyl-CoA transferase</fullName>
    </submittedName>
</protein>
<dbReference type="Pfam" id="PF02515">
    <property type="entry name" value="CoA_transf_3"/>
    <property type="match status" value="1"/>
</dbReference>
<dbReference type="GO" id="GO:0008410">
    <property type="term" value="F:CoA-transferase activity"/>
    <property type="evidence" value="ECO:0007669"/>
    <property type="project" value="TreeGrafter"/>
</dbReference>
<comment type="caution">
    <text evidence="2">The sequence shown here is derived from an EMBL/GenBank/DDBJ whole genome shotgun (WGS) entry which is preliminary data.</text>
</comment>
<accession>A0A1S1QEQ7</accession>
<name>A0A1S1QEQ7_9ACTN</name>
<gene>
    <name evidence="2" type="ORF">CC117_23270</name>
</gene>